<feature type="domain" description="Peptidase M20 dimerisation" evidence="4">
    <location>
        <begin position="205"/>
        <end position="299"/>
    </location>
</feature>
<comment type="similarity">
    <text evidence="1">Belongs to the peptidase M20 family.</text>
</comment>
<feature type="binding site" evidence="3">
    <location>
        <position position="154"/>
    </location>
    <ligand>
        <name>Mn(2+)</name>
        <dbReference type="ChEBI" id="CHEBI:29035"/>
        <label>2</label>
    </ligand>
</feature>
<dbReference type="Pfam" id="PF01546">
    <property type="entry name" value="Peptidase_M20"/>
    <property type="match status" value="1"/>
</dbReference>
<feature type="binding site" evidence="3">
    <location>
        <position position="180"/>
    </location>
    <ligand>
        <name>Mn(2+)</name>
        <dbReference type="ChEBI" id="CHEBI:29035"/>
        <label>2</label>
    </ligand>
</feature>
<evidence type="ECO:0000313" key="5">
    <source>
        <dbReference type="EMBL" id="KAB2336732.1"/>
    </source>
</evidence>
<dbReference type="Proteomes" id="UP000481030">
    <property type="component" value="Unassembled WGS sequence"/>
</dbReference>
<dbReference type="PANTHER" id="PTHR11014:SF63">
    <property type="entry name" value="METALLOPEPTIDASE, PUTATIVE (AFU_ORTHOLOGUE AFUA_6G09600)-RELATED"/>
    <property type="match status" value="1"/>
</dbReference>
<gene>
    <name evidence="5" type="ORF">F7731_10285</name>
</gene>
<evidence type="ECO:0000256" key="3">
    <source>
        <dbReference type="PIRSR" id="PIRSR005962-1"/>
    </source>
</evidence>
<dbReference type="InterPro" id="IPR011650">
    <property type="entry name" value="Peptidase_M20_dimer"/>
</dbReference>
<comment type="caution">
    <text evidence="5">The sequence shown here is derived from an EMBL/GenBank/DDBJ whole genome shotgun (WGS) entry which is preliminary data.</text>
</comment>
<keyword evidence="3" id="KW-0464">Manganese</keyword>
<dbReference type="GO" id="GO:0016787">
    <property type="term" value="F:hydrolase activity"/>
    <property type="evidence" value="ECO:0007669"/>
    <property type="project" value="UniProtKB-KW"/>
</dbReference>
<accession>A0A6L3VB36</accession>
<comment type="cofactor">
    <cofactor evidence="3">
        <name>Mn(2+)</name>
        <dbReference type="ChEBI" id="CHEBI:29035"/>
    </cofactor>
    <text evidence="3">The Mn(2+) ion enhances activity.</text>
</comment>
<dbReference type="OrthoDB" id="9776731at2"/>
<dbReference type="PIRSF" id="PIRSF005962">
    <property type="entry name" value="Pept_M20D_amidohydro"/>
    <property type="match status" value="1"/>
</dbReference>
<dbReference type="Gene3D" id="3.40.630.10">
    <property type="entry name" value="Zn peptidases"/>
    <property type="match status" value="1"/>
</dbReference>
<keyword evidence="3" id="KW-0479">Metal-binding</keyword>
<dbReference type="InterPro" id="IPR002933">
    <property type="entry name" value="Peptidase_M20"/>
</dbReference>
<dbReference type="EMBL" id="WBOS01000003">
    <property type="protein sequence ID" value="KAB2336732.1"/>
    <property type="molecule type" value="Genomic_DNA"/>
</dbReference>
<sequence>MVTGLMNNKQFKKLKEVNPVLFKTVTSLFDELVQIRRDLRKHPELAFQENRTSSIVAKYLKSWGYEVQEGVGKTGVIGILRGQEEGKVIGLRADMDALPMPDEIEEEYKSIHEGVAHTCGHDIHTTNLLGVAKVFSLIGVKKGTLKLIFQPAEEIGDGAKAMIEDGALENPRMDMMAGLHVAPSLRVGEFSVSNAEYSGAAVDIFKLEVSGKGGHAAHPHLAIDSVMITAQILVALQQIVSRQIDPLDSVVLSIGQINGGTKGTILPDTVTVNGTVRTLKPETRKEMEERIRQIADNIAAAFGGSCKLTYDYSCPSVKNDDAAKQFFIETVTDIFGHEAIQYSNPSMGGEDFSYFSQEVPAVFFRLGTSSGEATSYSIHNTKFNGDEKAMLYGVAIMSCLVQSYLQKEEW</sequence>
<proteinExistence type="inferred from homology"/>
<reference evidence="5 6" key="1">
    <citation type="journal article" date="2016" name="Antonie Van Leeuwenhoek">
        <title>Bacillus depressus sp. nov., isolated from soil of a sunflower field.</title>
        <authorList>
            <person name="Wei X."/>
            <person name="Xin D."/>
            <person name="Xin Y."/>
            <person name="Zhang H."/>
            <person name="Wang T."/>
            <person name="Zhang J."/>
        </authorList>
    </citation>
    <scope>NUCLEOTIDE SEQUENCE [LARGE SCALE GENOMIC DNA]</scope>
    <source>
        <strain evidence="5 6">BZ1</strain>
    </source>
</reference>
<dbReference type="InterPro" id="IPR036264">
    <property type="entry name" value="Bact_exopeptidase_dim_dom"/>
</dbReference>
<dbReference type="RefSeq" id="WP_151534687.1">
    <property type="nucleotide sequence ID" value="NZ_WBOS01000003.1"/>
</dbReference>
<evidence type="ECO:0000259" key="4">
    <source>
        <dbReference type="Pfam" id="PF07687"/>
    </source>
</evidence>
<feature type="binding site" evidence="3">
    <location>
        <position position="379"/>
    </location>
    <ligand>
        <name>Mn(2+)</name>
        <dbReference type="ChEBI" id="CHEBI:29035"/>
        <label>2</label>
    </ligand>
</feature>
<feature type="binding site" evidence="3">
    <location>
        <position position="121"/>
    </location>
    <ligand>
        <name>Mn(2+)</name>
        <dbReference type="ChEBI" id="CHEBI:29035"/>
        <label>2</label>
    </ligand>
</feature>
<name>A0A6L3VB36_9BACI</name>
<dbReference type="SUPFAM" id="SSF55031">
    <property type="entry name" value="Bacterial exopeptidase dimerisation domain"/>
    <property type="match status" value="1"/>
</dbReference>
<feature type="binding site" evidence="3">
    <location>
        <position position="119"/>
    </location>
    <ligand>
        <name>Mn(2+)</name>
        <dbReference type="ChEBI" id="CHEBI:29035"/>
        <label>2</label>
    </ligand>
</feature>
<dbReference type="NCBIfam" id="TIGR01891">
    <property type="entry name" value="amidohydrolases"/>
    <property type="match status" value="1"/>
</dbReference>
<evidence type="ECO:0000256" key="1">
    <source>
        <dbReference type="ARBA" id="ARBA00006153"/>
    </source>
</evidence>
<organism evidence="5 6">
    <name type="scientific">Cytobacillus depressus</name>
    <dbReference type="NCBI Taxonomy" id="1602942"/>
    <lineage>
        <taxon>Bacteria</taxon>
        <taxon>Bacillati</taxon>
        <taxon>Bacillota</taxon>
        <taxon>Bacilli</taxon>
        <taxon>Bacillales</taxon>
        <taxon>Bacillaceae</taxon>
        <taxon>Cytobacillus</taxon>
    </lineage>
</organism>
<dbReference type="PANTHER" id="PTHR11014">
    <property type="entry name" value="PEPTIDASE M20 FAMILY MEMBER"/>
    <property type="match status" value="1"/>
</dbReference>
<dbReference type="SUPFAM" id="SSF53187">
    <property type="entry name" value="Zn-dependent exopeptidases"/>
    <property type="match status" value="1"/>
</dbReference>
<dbReference type="InterPro" id="IPR017439">
    <property type="entry name" value="Amidohydrolase"/>
</dbReference>
<dbReference type="GO" id="GO:0046872">
    <property type="term" value="F:metal ion binding"/>
    <property type="evidence" value="ECO:0007669"/>
    <property type="project" value="UniProtKB-KW"/>
</dbReference>
<keyword evidence="6" id="KW-1185">Reference proteome</keyword>
<dbReference type="CDD" id="cd03886">
    <property type="entry name" value="M20_Acy1"/>
    <property type="match status" value="1"/>
</dbReference>
<dbReference type="Gene3D" id="3.30.70.360">
    <property type="match status" value="1"/>
</dbReference>
<evidence type="ECO:0000256" key="2">
    <source>
        <dbReference type="ARBA" id="ARBA00022801"/>
    </source>
</evidence>
<keyword evidence="2 5" id="KW-0378">Hydrolase</keyword>
<protein>
    <submittedName>
        <fullName evidence="5">Amidohydrolase</fullName>
    </submittedName>
</protein>
<evidence type="ECO:0000313" key="6">
    <source>
        <dbReference type="Proteomes" id="UP000481030"/>
    </source>
</evidence>
<dbReference type="Pfam" id="PF07687">
    <property type="entry name" value="M20_dimer"/>
    <property type="match status" value="1"/>
</dbReference>
<dbReference type="AlphaFoldDB" id="A0A6L3VB36"/>
<dbReference type="FunFam" id="3.30.70.360:FF:000014">
    <property type="entry name" value="N-acyl-L-amino acid amidohydrolase"/>
    <property type="match status" value="1"/>
</dbReference>